<dbReference type="GO" id="GO:0051285">
    <property type="term" value="C:cell cortex of cell tip"/>
    <property type="evidence" value="ECO:0007669"/>
    <property type="project" value="TreeGrafter"/>
</dbReference>
<feature type="region of interest" description="Disordered" evidence="1">
    <location>
        <begin position="261"/>
        <end position="299"/>
    </location>
</feature>
<keyword evidence="2" id="KW-0812">Transmembrane</keyword>
<feature type="compositionally biased region" description="Basic and acidic residues" evidence="1">
    <location>
        <begin position="283"/>
        <end position="299"/>
    </location>
</feature>
<feature type="transmembrane region" description="Helical" evidence="2">
    <location>
        <begin position="7"/>
        <end position="29"/>
    </location>
</feature>
<feature type="transmembrane region" description="Helical" evidence="2">
    <location>
        <begin position="209"/>
        <end position="228"/>
    </location>
</feature>
<evidence type="ECO:0000313" key="3">
    <source>
        <dbReference type="EMBL" id="KAF1994027.1"/>
    </source>
</evidence>
<dbReference type="GO" id="GO:0005886">
    <property type="term" value="C:plasma membrane"/>
    <property type="evidence" value="ECO:0007669"/>
    <property type="project" value="InterPro"/>
</dbReference>
<name>A0A6A5VYP8_9PLEO</name>
<organism evidence="3 4">
    <name type="scientific">Amniculicola lignicola CBS 123094</name>
    <dbReference type="NCBI Taxonomy" id="1392246"/>
    <lineage>
        <taxon>Eukaryota</taxon>
        <taxon>Fungi</taxon>
        <taxon>Dikarya</taxon>
        <taxon>Ascomycota</taxon>
        <taxon>Pezizomycotina</taxon>
        <taxon>Dothideomycetes</taxon>
        <taxon>Pleosporomycetidae</taxon>
        <taxon>Pleosporales</taxon>
        <taxon>Amniculicolaceae</taxon>
        <taxon>Amniculicola</taxon>
    </lineage>
</organism>
<dbReference type="Proteomes" id="UP000799779">
    <property type="component" value="Unassembled WGS sequence"/>
</dbReference>
<feature type="transmembrane region" description="Helical" evidence="2">
    <location>
        <begin position="166"/>
        <end position="189"/>
    </location>
</feature>
<evidence type="ECO:0008006" key="5">
    <source>
        <dbReference type="Google" id="ProtNLM"/>
    </source>
</evidence>
<keyword evidence="2" id="KW-1133">Transmembrane helix</keyword>
<keyword evidence="4" id="KW-1185">Reference proteome</keyword>
<dbReference type="AlphaFoldDB" id="A0A6A5VYP8"/>
<dbReference type="Pfam" id="PF06687">
    <property type="entry name" value="SUR7"/>
    <property type="match status" value="1"/>
</dbReference>
<gene>
    <name evidence="3" type="ORF">P154DRAFT_624990</name>
</gene>
<reference evidence="3" key="1">
    <citation type="journal article" date="2020" name="Stud. Mycol.">
        <title>101 Dothideomycetes genomes: a test case for predicting lifestyles and emergence of pathogens.</title>
        <authorList>
            <person name="Haridas S."/>
            <person name="Albert R."/>
            <person name="Binder M."/>
            <person name="Bloem J."/>
            <person name="Labutti K."/>
            <person name="Salamov A."/>
            <person name="Andreopoulos B."/>
            <person name="Baker S."/>
            <person name="Barry K."/>
            <person name="Bills G."/>
            <person name="Bluhm B."/>
            <person name="Cannon C."/>
            <person name="Castanera R."/>
            <person name="Culley D."/>
            <person name="Daum C."/>
            <person name="Ezra D."/>
            <person name="Gonzalez J."/>
            <person name="Henrissat B."/>
            <person name="Kuo A."/>
            <person name="Liang C."/>
            <person name="Lipzen A."/>
            <person name="Lutzoni F."/>
            <person name="Magnuson J."/>
            <person name="Mondo S."/>
            <person name="Nolan M."/>
            <person name="Ohm R."/>
            <person name="Pangilinan J."/>
            <person name="Park H.-J."/>
            <person name="Ramirez L."/>
            <person name="Alfaro M."/>
            <person name="Sun H."/>
            <person name="Tritt A."/>
            <person name="Yoshinaga Y."/>
            <person name="Zwiers L.-H."/>
            <person name="Turgeon B."/>
            <person name="Goodwin S."/>
            <person name="Spatafora J."/>
            <person name="Crous P."/>
            <person name="Grigoriev I."/>
        </authorList>
    </citation>
    <scope>NUCLEOTIDE SEQUENCE</scope>
    <source>
        <strain evidence="3">CBS 123094</strain>
    </source>
</reference>
<dbReference type="InterPro" id="IPR052413">
    <property type="entry name" value="SUR7_domain"/>
</dbReference>
<feature type="transmembrane region" description="Helical" evidence="2">
    <location>
        <begin position="134"/>
        <end position="154"/>
    </location>
</feature>
<evidence type="ECO:0000313" key="4">
    <source>
        <dbReference type="Proteomes" id="UP000799779"/>
    </source>
</evidence>
<evidence type="ECO:0000256" key="1">
    <source>
        <dbReference type="SAM" id="MobiDB-lite"/>
    </source>
</evidence>
<dbReference type="EMBL" id="ML977674">
    <property type="protein sequence ID" value="KAF1994027.1"/>
    <property type="molecule type" value="Genomic_DNA"/>
</dbReference>
<dbReference type="PANTHER" id="PTHR28019">
    <property type="entry name" value="CELL MEMBRANE PROTEIN YLR413W-RELATED"/>
    <property type="match status" value="1"/>
</dbReference>
<dbReference type="PROSITE" id="PS51257">
    <property type="entry name" value="PROKAR_LIPOPROTEIN"/>
    <property type="match status" value="1"/>
</dbReference>
<dbReference type="OrthoDB" id="3925207at2759"/>
<dbReference type="GO" id="GO:0031505">
    <property type="term" value="P:fungal-type cell wall organization"/>
    <property type="evidence" value="ECO:0007669"/>
    <property type="project" value="TreeGrafter"/>
</dbReference>
<keyword evidence="2" id="KW-0472">Membrane</keyword>
<evidence type="ECO:0000256" key="2">
    <source>
        <dbReference type="SAM" id="Phobius"/>
    </source>
</evidence>
<accession>A0A6A5VYP8</accession>
<sequence>MAKIMNVLVGGLPTVLTLASLACLLLVAVPRSRFLNFEFATVDTYKVSVTVGQDTFKGLPDAYDYSKHKDFYKIYLWHYCSGTLQDGKQHVDFCSKAGHLLYGLFGFWKHWGVGVRRAGGVGFYWLGKGPRMLFVSYLIAIALSCLTLISGFLVKLHPIVRKVAFGLASLSTSTILATAILTQVTYGVLISRADDDDIAITAKSGKVAYIINWISVCLSLAALAITYLRQRQSSSQASAKSRSMGKEKYKMVADPYVQEGTRDSVHLLDPVGQEKGVAPSPRTSHDGERYEPYRVDKPV</sequence>
<dbReference type="InterPro" id="IPR009571">
    <property type="entry name" value="SUR7/Rim9-like_fungi"/>
</dbReference>
<protein>
    <recommendedName>
        <fullName evidence="5">SUR7-domain-containing protein</fullName>
    </recommendedName>
</protein>
<proteinExistence type="predicted"/>
<dbReference type="PANTHER" id="PTHR28019:SF2">
    <property type="entry name" value="CELL MEMBRANE PROTEIN YLR413W-RELATED"/>
    <property type="match status" value="1"/>
</dbReference>